<protein>
    <submittedName>
        <fullName evidence="1">Uncharacterized protein</fullName>
    </submittedName>
</protein>
<dbReference type="AlphaFoldDB" id="A0A0E9RRA5"/>
<name>A0A0E9RRA5_ANGAN</name>
<reference evidence="1" key="2">
    <citation type="journal article" date="2015" name="Fish Shellfish Immunol.">
        <title>Early steps in the European eel (Anguilla anguilla)-Vibrio vulnificus interaction in the gills: Role of the RtxA13 toxin.</title>
        <authorList>
            <person name="Callol A."/>
            <person name="Pajuelo D."/>
            <person name="Ebbesson L."/>
            <person name="Teles M."/>
            <person name="MacKenzie S."/>
            <person name="Amaro C."/>
        </authorList>
    </citation>
    <scope>NUCLEOTIDE SEQUENCE</scope>
</reference>
<proteinExistence type="predicted"/>
<accession>A0A0E9RRA5</accession>
<organism evidence="1">
    <name type="scientific">Anguilla anguilla</name>
    <name type="common">European freshwater eel</name>
    <name type="synonym">Muraena anguilla</name>
    <dbReference type="NCBI Taxonomy" id="7936"/>
    <lineage>
        <taxon>Eukaryota</taxon>
        <taxon>Metazoa</taxon>
        <taxon>Chordata</taxon>
        <taxon>Craniata</taxon>
        <taxon>Vertebrata</taxon>
        <taxon>Euteleostomi</taxon>
        <taxon>Actinopterygii</taxon>
        <taxon>Neopterygii</taxon>
        <taxon>Teleostei</taxon>
        <taxon>Anguilliformes</taxon>
        <taxon>Anguillidae</taxon>
        <taxon>Anguilla</taxon>
    </lineage>
</organism>
<reference evidence="1" key="1">
    <citation type="submission" date="2014-11" db="EMBL/GenBank/DDBJ databases">
        <authorList>
            <person name="Amaro Gonzalez C."/>
        </authorList>
    </citation>
    <scope>NUCLEOTIDE SEQUENCE</scope>
</reference>
<dbReference type="EMBL" id="GBXM01077672">
    <property type="protein sequence ID" value="JAH30905.1"/>
    <property type="molecule type" value="Transcribed_RNA"/>
</dbReference>
<sequence>MALQNRRVFVMACITVLPVYHSDYPPYKNPAHLPPLRGSVL</sequence>
<evidence type="ECO:0000313" key="1">
    <source>
        <dbReference type="EMBL" id="JAH30905.1"/>
    </source>
</evidence>